<dbReference type="STRING" id="1121279.SAMN02745887_02730"/>
<dbReference type="Proteomes" id="UP000186513">
    <property type="component" value="Unassembled WGS sequence"/>
</dbReference>
<protein>
    <submittedName>
        <fullName evidence="2">Uncharacterized protein</fullName>
    </submittedName>
</protein>
<gene>
    <name evidence="2" type="ORF">SAMN02745887_02730</name>
</gene>
<evidence type="ECO:0000313" key="3">
    <source>
        <dbReference type="Proteomes" id="UP000186513"/>
    </source>
</evidence>
<organism evidence="2 3">
    <name type="scientific">Chitinimonas taiwanensis DSM 18899</name>
    <dbReference type="NCBI Taxonomy" id="1121279"/>
    <lineage>
        <taxon>Bacteria</taxon>
        <taxon>Pseudomonadati</taxon>
        <taxon>Pseudomonadota</taxon>
        <taxon>Betaproteobacteria</taxon>
        <taxon>Neisseriales</taxon>
        <taxon>Chitinibacteraceae</taxon>
        <taxon>Chitinimonas</taxon>
    </lineage>
</organism>
<feature type="region of interest" description="Disordered" evidence="1">
    <location>
        <begin position="1"/>
        <end position="25"/>
    </location>
</feature>
<dbReference type="AlphaFoldDB" id="A0A1K2HMM5"/>
<dbReference type="EMBL" id="FPKR01000011">
    <property type="protein sequence ID" value="SFZ78023.1"/>
    <property type="molecule type" value="Genomic_DNA"/>
</dbReference>
<keyword evidence="3" id="KW-1185">Reference proteome</keyword>
<dbReference type="OrthoDB" id="5498854at2"/>
<evidence type="ECO:0000313" key="2">
    <source>
        <dbReference type="EMBL" id="SFZ78023.1"/>
    </source>
</evidence>
<reference evidence="2 3" key="1">
    <citation type="submission" date="2016-11" db="EMBL/GenBank/DDBJ databases">
        <authorList>
            <person name="Jaros S."/>
            <person name="Januszkiewicz K."/>
            <person name="Wedrychowicz H."/>
        </authorList>
    </citation>
    <scope>NUCLEOTIDE SEQUENCE [LARGE SCALE GENOMIC DNA]</scope>
    <source>
        <strain evidence="2 3">DSM 18899</strain>
    </source>
</reference>
<name>A0A1K2HMM5_9NEIS</name>
<dbReference type="RefSeq" id="WP_072429236.1">
    <property type="nucleotide sequence ID" value="NZ_FPKR01000011.1"/>
</dbReference>
<evidence type="ECO:0000256" key="1">
    <source>
        <dbReference type="SAM" id="MobiDB-lite"/>
    </source>
</evidence>
<accession>A0A1K2HMM5</accession>
<sequence>MRATPIDPALPLPGAPSHSVPRQHAQAPPGFEIWFAQALSAGRLGHDPALETGPADFGLWGVAPDGQGRLNLDEVAGNLQASLAAFAANLGKACRQQGIALPPPLRLEAGMDTQPLLPFDAREAAIQQLFDDWPGLARQFRRLMAGFGFVRCSDALRAYQRAIGRLGPSRLASVLDQQGDAHASPHLALVFDGLRAWPEEAYPERWRPLAGLEQLSRELFERAHSPSAPYRDSALPLEQLLDPKRMRWQAGKPD</sequence>
<proteinExistence type="predicted"/>